<dbReference type="InterPro" id="IPR001646">
    <property type="entry name" value="5peptide_repeat"/>
</dbReference>
<keyword evidence="2" id="KW-1185">Reference proteome</keyword>
<dbReference type="AlphaFoldDB" id="G9ZTS8"/>
<name>G9ZTS8_9LACO</name>
<reference evidence="1 2" key="1">
    <citation type="submission" date="2011-09" db="EMBL/GenBank/DDBJ databases">
        <authorList>
            <person name="Weinstock G."/>
            <person name="Sodergren E."/>
            <person name="Clifton S."/>
            <person name="Fulton L."/>
            <person name="Fulton B."/>
            <person name="Courtney L."/>
            <person name="Fronick C."/>
            <person name="Harrison M."/>
            <person name="Strong C."/>
            <person name="Farmer C."/>
            <person name="Delahaunty K."/>
            <person name="Markovic C."/>
            <person name="Hall O."/>
            <person name="Minx P."/>
            <person name="Tomlinson C."/>
            <person name="Mitreva M."/>
            <person name="Hou S."/>
            <person name="Chen J."/>
            <person name="Wollam A."/>
            <person name="Pepin K.H."/>
            <person name="Johnson M."/>
            <person name="Bhonagiri V."/>
            <person name="Zhang X."/>
            <person name="Suruliraj S."/>
            <person name="Warren W."/>
            <person name="Chinwalla A."/>
            <person name="Mardis E.R."/>
            <person name="Wilson R.K."/>
        </authorList>
    </citation>
    <scope>NUCLEOTIDE SEQUENCE [LARGE SCALE GENOMIC DNA]</scope>
    <source>
        <strain evidence="1 2">F0439</strain>
    </source>
</reference>
<dbReference type="EMBL" id="AGEY01000211">
    <property type="protein sequence ID" value="EHL95191.1"/>
    <property type="molecule type" value="Genomic_DNA"/>
</dbReference>
<dbReference type="Proteomes" id="UP000004625">
    <property type="component" value="Unassembled WGS sequence"/>
</dbReference>
<dbReference type="PATRIC" id="fig|797515.3.peg.2874"/>
<evidence type="ECO:0000313" key="1">
    <source>
        <dbReference type="EMBL" id="EHL95191.1"/>
    </source>
</evidence>
<dbReference type="STRING" id="797515.HMPREF9103_03163"/>
<proteinExistence type="predicted"/>
<dbReference type="eggNOG" id="COG1357">
    <property type="taxonomic scope" value="Bacteria"/>
</dbReference>
<evidence type="ECO:0000313" key="2">
    <source>
        <dbReference type="Proteomes" id="UP000004625"/>
    </source>
</evidence>
<comment type="caution">
    <text evidence="1">The sequence shown here is derived from an EMBL/GenBank/DDBJ whole genome shotgun (WGS) entry which is preliminary data.</text>
</comment>
<organism evidence="1 2">
    <name type="scientific">Lentilactobacillus parafarraginis F0439</name>
    <dbReference type="NCBI Taxonomy" id="797515"/>
    <lineage>
        <taxon>Bacteria</taxon>
        <taxon>Bacillati</taxon>
        <taxon>Bacillota</taxon>
        <taxon>Bacilli</taxon>
        <taxon>Lactobacillales</taxon>
        <taxon>Lactobacillaceae</taxon>
        <taxon>Lentilactobacillus</taxon>
    </lineage>
</organism>
<dbReference type="Pfam" id="PF00805">
    <property type="entry name" value="Pentapeptide"/>
    <property type="match status" value="3"/>
</dbReference>
<dbReference type="PANTHER" id="PTHR42999:SF1">
    <property type="entry name" value="PENTAPEPTIDE REPEAT-CONTAINING PROTEIN"/>
    <property type="match status" value="1"/>
</dbReference>
<gene>
    <name evidence="1" type="ORF">HMPREF9103_03163</name>
</gene>
<accession>G9ZTS8</accession>
<protein>
    <submittedName>
        <fullName evidence="1">Pentapeptide repeat protein</fullName>
    </submittedName>
</protein>
<dbReference type="HOGENOM" id="CLU_033401_5_0_9"/>
<dbReference type="InterPro" id="IPR052949">
    <property type="entry name" value="PA_immunity-related"/>
</dbReference>
<sequence length="205" mass="23082">MSKETALTQIKNQSLKFDDIEPDNTYFNCTFAVSNAPIRVSDVTFDHCKFLQDNFDRSDWNFVVFKGCSFLNASFHESYLSNSQFIGGQLMGADFSVGTRIVNCQFVDSNLRYANLSETKMTAVKFTNSNLTESSFQAVTFKKQISFEQSELDQIDFLDTNLKGVDLSKAKFETLLVNPELIKGLKINSWQASLLIGLLGVEVVD</sequence>
<dbReference type="PANTHER" id="PTHR42999">
    <property type="entry name" value="ANTIBIOTIC RESISTANCE PROTEIN MCBG"/>
    <property type="match status" value="1"/>
</dbReference>
<dbReference type="Gene3D" id="2.160.20.80">
    <property type="entry name" value="E3 ubiquitin-protein ligase SopA"/>
    <property type="match status" value="1"/>
</dbReference>
<dbReference type="SUPFAM" id="SSF141571">
    <property type="entry name" value="Pentapeptide repeat-like"/>
    <property type="match status" value="1"/>
</dbReference>